<evidence type="ECO:0000256" key="7">
    <source>
        <dbReference type="SAM" id="MobiDB-lite"/>
    </source>
</evidence>
<feature type="transmembrane region" description="Helical" evidence="8">
    <location>
        <begin position="106"/>
        <end position="123"/>
    </location>
</feature>
<dbReference type="GO" id="GO:0016020">
    <property type="term" value="C:membrane"/>
    <property type="evidence" value="ECO:0007669"/>
    <property type="project" value="UniProtKB-SubCell"/>
</dbReference>
<comment type="subcellular location">
    <subcellularLocation>
        <location evidence="1">Membrane</location>
        <topology evidence="1">Multi-pass membrane protein</topology>
    </subcellularLocation>
</comment>
<feature type="transmembrane region" description="Helical" evidence="8">
    <location>
        <begin position="183"/>
        <end position="207"/>
    </location>
</feature>
<dbReference type="PROSITE" id="PS50850">
    <property type="entry name" value="MFS"/>
    <property type="match status" value="1"/>
</dbReference>
<feature type="transmembrane region" description="Helical" evidence="8">
    <location>
        <begin position="496"/>
        <end position="517"/>
    </location>
</feature>
<evidence type="ECO:0000256" key="3">
    <source>
        <dbReference type="ARBA" id="ARBA00022448"/>
    </source>
</evidence>
<feature type="transmembrane region" description="Helical" evidence="8">
    <location>
        <begin position="379"/>
        <end position="398"/>
    </location>
</feature>
<feature type="transmembrane region" description="Helical" evidence="8">
    <location>
        <begin position="334"/>
        <end position="355"/>
    </location>
</feature>
<sequence>MTDKESDNDPGKTEAIGGDDKGQGLIHYDEIYDESTINSTYLAKARILNNAIQSIGMGRYQWGLFVVTGFGWFADNLWPIVTGLILPPTVNEFNYSPPWLKLGQNIGLLLGAAFWGVGADIWGRKISFNITLLIVGIFALAAGGSPNFVALTSFATVWSIGVGGNLPVDSAIFLEFIPASHQYLLTILSIWWALGQLVGSLVAWPLIKFYSCVTDTPGENCPKSSNMGWRYFMFTMGGLMLVLWGIRFFTFKLYESPKYLMGRGRDAKAVEVIHLLALYNGTTSTITLEDLKHVDPDQGGDGEKRSPANLTLVKRNLKKLDANHVRSLFASKQLAYSTSLLILLWALIGLAFPLYNSFVTYYLSTRGADFGDGSIDVTYRNQVIISLIGVPGALLAGYMVELPALGRKGTLSLSTILTGVFILVSTTARTSNALLGWNCAYSFTSNVMYGVLYALTPELFPTKDRGTGNAITASANRIFGIMAPIIALFADLTTSVPIFIAGGIFIVAGLVALLLPFESRGRASL</sequence>
<feature type="transmembrane region" description="Helical" evidence="8">
    <location>
        <begin position="410"/>
        <end position="428"/>
    </location>
</feature>
<evidence type="ECO:0000259" key="9">
    <source>
        <dbReference type="PROSITE" id="PS50850"/>
    </source>
</evidence>
<protein>
    <submittedName>
        <fullName evidence="10">MFS general substrate transporter</fullName>
    </submittedName>
</protein>
<dbReference type="CDD" id="cd17316">
    <property type="entry name" value="MFS_SV2_like"/>
    <property type="match status" value="1"/>
</dbReference>
<feature type="transmembrane region" description="Helical" evidence="8">
    <location>
        <begin position="227"/>
        <end position="249"/>
    </location>
</feature>
<evidence type="ECO:0000256" key="2">
    <source>
        <dbReference type="ARBA" id="ARBA00008335"/>
    </source>
</evidence>
<dbReference type="InterPro" id="IPR020846">
    <property type="entry name" value="MFS_dom"/>
</dbReference>
<accession>A0A5C3KG34</accession>
<keyword evidence="11" id="KW-1185">Reference proteome</keyword>
<dbReference type="InterPro" id="IPR036259">
    <property type="entry name" value="MFS_trans_sf"/>
</dbReference>
<dbReference type="Proteomes" id="UP000307440">
    <property type="component" value="Unassembled WGS sequence"/>
</dbReference>
<evidence type="ECO:0000256" key="5">
    <source>
        <dbReference type="ARBA" id="ARBA00022989"/>
    </source>
</evidence>
<feature type="domain" description="Major facilitator superfamily (MFS) profile" evidence="9">
    <location>
        <begin position="64"/>
        <end position="520"/>
    </location>
</feature>
<dbReference type="PANTHER" id="PTHR23511:SF12">
    <property type="entry name" value="TRANSPORTER, PUTATIVE (AFU_ORTHOLOGUE AFUA_7G01740)-RELATED"/>
    <property type="match status" value="1"/>
</dbReference>
<dbReference type="InterPro" id="IPR005828">
    <property type="entry name" value="MFS_sugar_transport-like"/>
</dbReference>
<dbReference type="PANTHER" id="PTHR23511">
    <property type="entry name" value="SYNAPTIC VESICLE GLYCOPROTEIN 2"/>
    <property type="match status" value="1"/>
</dbReference>
<keyword evidence="6 8" id="KW-0472">Membrane</keyword>
<evidence type="ECO:0000313" key="10">
    <source>
        <dbReference type="EMBL" id="TFK18623.1"/>
    </source>
</evidence>
<reference evidence="10 11" key="1">
    <citation type="journal article" date="2019" name="Nat. Ecol. Evol.">
        <title>Megaphylogeny resolves global patterns of mushroom evolution.</title>
        <authorList>
            <person name="Varga T."/>
            <person name="Krizsan K."/>
            <person name="Foldi C."/>
            <person name="Dima B."/>
            <person name="Sanchez-Garcia M."/>
            <person name="Sanchez-Ramirez S."/>
            <person name="Szollosi G.J."/>
            <person name="Szarkandi J.G."/>
            <person name="Papp V."/>
            <person name="Albert L."/>
            <person name="Andreopoulos W."/>
            <person name="Angelini C."/>
            <person name="Antonin V."/>
            <person name="Barry K.W."/>
            <person name="Bougher N.L."/>
            <person name="Buchanan P."/>
            <person name="Buyck B."/>
            <person name="Bense V."/>
            <person name="Catcheside P."/>
            <person name="Chovatia M."/>
            <person name="Cooper J."/>
            <person name="Damon W."/>
            <person name="Desjardin D."/>
            <person name="Finy P."/>
            <person name="Geml J."/>
            <person name="Haridas S."/>
            <person name="Hughes K."/>
            <person name="Justo A."/>
            <person name="Karasinski D."/>
            <person name="Kautmanova I."/>
            <person name="Kiss B."/>
            <person name="Kocsube S."/>
            <person name="Kotiranta H."/>
            <person name="LaButti K.M."/>
            <person name="Lechner B.E."/>
            <person name="Liimatainen K."/>
            <person name="Lipzen A."/>
            <person name="Lukacs Z."/>
            <person name="Mihaltcheva S."/>
            <person name="Morgado L.N."/>
            <person name="Niskanen T."/>
            <person name="Noordeloos M.E."/>
            <person name="Ohm R.A."/>
            <person name="Ortiz-Santana B."/>
            <person name="Ovrebo C."/>
            <person name="Racz N."/>
            <person name="Riley R."/>
            <person name="Savchenko A."/>
            <person name="Shiryaev A."/>
            <person name="Soop K."/>
            <person name="Spirin V."/>
            <person name="Szebenyi C."/>
            <person name="Tomsovsky M."/>
            <person name="Tulloss R.E."/>
            <person name="Uehling J."/>
            <person name="Grigoriev I.V."/>
            <person name="Vagvolgyi C."/>
            <person name="Papp T."/>
            <person name="Martin F.M."/>
            <person name="Miettinen O."/>
            <person name="Hibbett D.S."/>
            <person name="Nagy L.G."/>
        </authorList>
    </citation>
    <scope>NUCLEOTIDE SEQUENCE [LARGE SCALE GENOMIC DNA]</scope>
    <source>
        <strain evidence="10 11">CBS 121175</strain>
    </source>
</reference>
<gene>
    <name evidence="10" type="ORF">FA15DRAFT_675139</name>
</gene>
<feature type="region of interest" description="Disordered" evidence="7">
    <location>
        <begin position="1"/>
        <end position="21"/>
    </location>
</feature>
<keyword evidence="4 8" id="KW-0812">Transmembrane</keyword>
<evidence type="ECO:0000313" key="11">
    <source>
        <dbReference type="Proteomes" id="UP000307440"/>
    </source>
</evidence>
<evidence type="ECO:0000256" key="8">
    <source>
        <dbReference type="SAM" id="Phobius"/>
    </source>
</evidence>
<name>A0A5C3KG34_COPMA</name>
<keyword evidence="5 8" id="KW-1133">Transmembrane helix</keyword>
<proteinExistence type="inferred from homology"/>
<evidence type="ECO:0000256" key="6">
    <source>
        <dbReference type="ARBA" id="ARBA00023136"/>
    </source>
</evidence>
<dbReference type="GO" id="GO:0022857">
    <property type="term" value="F:transmembrane transporter activity"/>
    <property type="evidence" value="ECO:0007669"/>
    <property type="project" value="InterPro"/>
</dbReference>
<dbReference type="EMBL" id="ML210388">
    <property type="protein sequence ID" value="TFK18623.1"/>
    <property type="molecule type" value="Genomic_DNA"/>
</dbReference>
<feature type="transmembrane region" description="Helical" evidence="8">
    <location>
        <begin position="62"/>
        <end position="86"/>
    </location>
</feature>
<dbReference type="FunFam" id="1.20.1250.20:FF:000171">
    <property type="entry name" value="MFS general substrate transporter"/>
    <property type="match status" value="1"/>
</dbReference>
<dbReference type="OrthoDB" id="3936150at2759"/>
<dbReference type="AlphaFoldDB" id="A0A5C3KG34"/>
<dbReference type="Gene3D" id="1.20.1250.20">
    <property type="entry name" value="MFS general substrate transporter like domains"/>
    <property type="match status" value="1"/>
</dbReference>
<comment type="similarity">
    <text evidence="2">Belongs to the major facilitator superfamily.</text>
</comment>
<organism evidence="10 11">
    <name type="scientific">Coprinopsis marcescibilis</name>
    <name type="common">Agaric fungus</name>
    <name type="synonym">Psathyrella marcescibilis</name>
    <dbReference type="NCBI Taxonomy" id="230819"/>
    <lineage>
        <taxon>Eukaryota</taxon>
        <taxon>Fungi</taxon>
        <taxon>Dikarya</taxon>
        <taxon>Basidiomycota</taxon>
        <taxon>Agaricomycotina</taxon>
        <taxon>Agaricomycetes</taxon>
        <taxon>Agaricomycetidae</taxon>
        <taxon>Agaricales</taxon>
        <taxon>Agaricineae</taxon>
        <taxon>Psathyrellaceae</taxon>
        <taxon>Coprinopsis</taxon>
    </lineage>
</organism>
<feature type="transmembrane region" description="Helical" evidence="8">
    <location>
        <begin position="155"/>
        <end position="176"/>
    </location>
</feature>
<dbReference type="SUPFAM" id="SSF103473">
    <property type="entry name" value="MFS general substrate transporter"/>
    <property type="match status" value="1"/>
</dbReference>
<feature type="transmembrane region" description="Helical" evidence="8">
    <location>
        <begin position="467"/>
        <end position="490"/>
    </location>
</feature>
<keyword evidence="3" id="KW-0813">Transport</keyword>
<feature type="transmembrane region" description="Helical" evidence="8">
    <location>
        <begin position="434"/>
        <end position="455"/>
    </location>
</feature>
<evidence type="ECO:0000256" key="1">
    <source>
        <dbReference type="ARBA" id="ARBA00004141"/>
    </source>
</evidence>
<evidence type="ECO:0000256" key="4">
    <source>
        <dbReference type="ARBA" id="ARBA00022692"/>
    </source>
</evidence>
<feature type="transmembrane region" description="Helical" evidence="8">
    <location>
        <begin position="130"/>
        <end position="149"/>
    </location>
</feature>
<dbReference type="Pfam" id="PF00083">
    <property type="entry name" value="Sugar_tr"/>
    <property type="match status" value="1"/>
</dbReference>